<sequence>MAATIQTIETLRGPAGRLEALLNVGNSAATYSALVCHPHPPSGGTMHTKVVYQAAKGFSHFGVPVLRFNFRGTGRSEGVHDNGPGEIEDVRAAINWLDHEFGLPILLAGFSFGANIAFRAGCGDPRIKGLIGLGMPVEAGGRKYSYEFMRDCTAPKLFLTGAEDPFAPRELMEEVFANAPGDTEMRWIEGAEHFFAGVPSSPAVKLDRMQLALREWLHAHFFRQTPVVEAAREAR</sequence>
<dbReference type="KEGG" id="trs:Terro_2332"/>
<dbReference type="PANTHER" id="PTHR42103">
    <property type="entry name" value="ALPHA/BETA-HYDROLASES SUPERFAMILY PROTEIN"/>
    <property type="match status" value="1"/>
</dbReference>
<dbReference type="SUPFAM" id="SSF53474">
    <property type="entry name" value="alpha/beta-Hydrolases"/>
    <property type="match status" value="1"/>
</dbReference>
<dbReference type="PANTHER" id="PTHR42103:SF2">
    <property type="entry name" value="AB HYDROLASE-1 DOMAIN-CONTAINING PROTEIN"/>
    <property type="match status" value="1"/>
</dbReference>
<dbReference type="AlphaFoldDB" id="I3ZH75"/>
<keyword evidence="3" id="KW-0378">Hydrolase</keyword>
<dbReference type="GO" id="GO:0016787">
    <property type="term" value="F:hydrolase activity"/>
    <property type="evidence" value="ECO:0007669"/>
    <property type="project" value="UniProtKB-KW"/>
</dbReference>
<evidence type="ECO:0000313" key="3">
    <source>
        <dbReference type="EMBL" id="AFL88593.1"/>
    </source>
</evidence>
<keyword evidence="4" id="KW-1185">Reference proteome</keyword>
<dbReference type="RefSeq" id="WP_014785821.1">
    <property type="nucleotide sequence ID" value="NC_018014.1"/>
</dbReference>
<dbReference type="eggNOG" id="COG2945">
    <property type="taxonomic scope" value="Bacteria"/>
</dbReference>
<feature type="domain" description="KANL3/Tex30 alpha/beta hydrolase-like" evidence="1">
    <location>
        <begin position="42"/>
        <end position="214"/>
    </location>
</feature>
<evidence type="ECO:0000259" key="1">
    <source>
        <dbReference type="Pfam" id="PF20408"/>
    </source>
</evidence>
<reference evidence="3 4" key="1">
    <citation type="submission" date="2012-06" db="EMBL/GenBank/DDBJ databases">
        <title>Complete genome of Terriglobus roseus DSM 18391.</title>
        <authorList>
            <consortium name="US DOE Joint Genome Institute (JGI-PGF)"/>
            <person name="Lucas S."/>
            <person name="Copeland A."/>
            <person name="Lapidus A."/>
            <person name="Glavina del Rio T."/>
            <person name="Dalin E."/>
            <person name="Tice H."/>
            <person name="Bruce D."/>
            <person name="Goodwin L."/>
            <person name="Pitluck S."/>
            <person name="Peters L."/>
            <person name="Mikhailova N."/>
            <person name="Munk A.C.C."/>
            <person name="Kyrpides N."/>
            <person name="Mavromatis K."/>
            <person name="Ivanova N."/>
            <person name="Brettin T."/>
            <person name="Detter J.C."/>
            <person name="Han C."/>
            <person name="Larimer F."/>
            <person name="Land M."/>
            <person name="Hauser L."/>
            <person name="Markowitz V."/>
            <person name="Cheng J.-F."/>
            <person name="Hugenholtz P."/>
            <person name="Woyke T."/>
            <person name="Wu D."/>
            <person name="Brambilla E."/>
            <person name="Klenk H.-P."/>
            <person name="Eisen J.A."/>
        </authorList>
    </citation>
    <scope>NUCLEOTIDE SEQUENCE [LARGE SCALE GENOMIC DNA]</scope>
    <source>
        <strain evidence="3">DSM 18391</strain>
        <strain evidence="4">DSM 18391 / NRRL B-41598 / KBS 63</strain>
    </source>
</reference>
<dbReference type="EMBL" id="CP003379">
    <property type="protein sequence ID" value="AFL88593.1"/>
    <property type="molecule type" value="Genomic_DNA"/>
</dbReference>
<accession>I3ZH75</accession>
<dbReference type="KEGG" id="trs:Terro_1966"/>
<dbReference type="HOGENOM" id="CLU_086287_0_0_0"/>
<protein>
    <submittedName>
        <fullName evidence="3">Putative hydrolase of the alpha/beta superfamily</fullName>
    </submittedName>
</protein>
<name>I3ZH75_TERRK</name>
<dbReference type="InterPro" id="IPR029058">
    <property type="entry name" value="AB_hydrolase_fold"/>
</dbReference>
<evidence type="ECO:0000313" key="2">
    <source>
        <dbReference type="EMBL" id="AFL88252.1"/>
    </source>
</evidence>
<dbReference type="Pfam" id="PF20408">
    <property type="entry name" value="Abhydrolase_11"/>
    <property type="match status" value="1"/>
</dbReference>
<dbReference type="Gene3D" id="3.40.50.1820">
    <property type="entry name" value="alpha/beta hydrolase"/>
    <property type="match status" value="1"/>
</dbReference>
<evidence type="ECO:0000313" key="4">
    <source>
        <dbReference type="Proteomes" id="UP000006056"/>
    </source>
</evidence>
<organism evidence="3 4">
    <name type="scientific">Terriglobus roseus (strain DSM 18391 / NRRL B-41598 / KBS 63)</name>
    <dbReference type="NCBI Taxonomy" id="926566"/>
    <lineage>
        <taxon>Bacteria</taxon>
        <taxon>Pseudomonadati</taxon>
        <taxon>Acidobacteriota</taxon>
        <taxon>Terriglobia</taxon>
        <taxon>Terriglobales</taxon>
        <taxon>Acidobacteriaceae</taxon>
        <taxon>Terriglobus</taxon>
    </lineage>
</organism>
<dbReference type="Proteomes" id="UP000006056">
    <property type="component" value="Chromosome"/>
</dbReference>
<dbReference type="InterPro" id="IPR046879">
    <property type="entry name" value="KANL3/Tex30_Abhydrolase"/>
</dbReference>
<proteinExistence type="predicted"/>
<dbReference type="OrthoDB" id="9800435at2"/>
<gene>
    <name evidence="2" type="ordered locus">Terro_1966</name>
    <name evidence="3" type="ordered locus">Terro_2332</name>
</gene>
<dbReference type="EMBL" id="CP003379">
    <property type="protein sequence ID" value="AFL88252.1"/>
    <property type="molecule type" value="Genomic_DNA"/>
</dbReference>